<evidence type="ECO:0000313" key="2">
    <source>
        <dbReference type="EMBL" id="KRT84925.1"/>
    </source>
</evidence>
<dbReference type="OrthoDB" id="9856535at2759"/>
<dbReference type="PROSITE" id="PS50181">
    <property type="entry name" value="FBOX"/>
    <property type="match status" value="1"/>
</dbReference>
<dbReference type="Gene3D" id="1.20.1280.50">
    <property type="match status" value="1"/>
</dbReference>
<name>A0A0T6BCU3_9SCAR</name>
<reference evidence="2 3" key="1">
    <citation type="submission" date="2015-09" db="EMBL/GenBank/DDBJ databases">
        <title>Draft genome of the scarab beetle Oryctes borbonicus.</title>
        <authorList>
            <person name="Meyer J.M."/>
            <person name="Markov G.V."/>
            <person name="Baskaran P."/>
            <person name="Herrmann M."/>
            <person name="Sommer R.J."/>
            <person name="Roedelsperger C."/>
        </authorList>
    </citation>
    <scope>NUCLEOTIDE SEQUENCE [LARGE SCALE GENOMIC DNA]</scope>
    <source>
        <strain evidence="2">OB123</strain>
        <tissue evidence="2">Whole animal</tissue>
    </source>
</reference>
<dbReference type="Pfam" id="PF12937">
    <property type="entry name" value="F-box-like"/>
    <property type="match status" value="1"/>
</dbReference>
<organism evidence="2 3">
    <name type="scientific">Oryctes borbonicus</name>
    <dbReference type="NCBI Taxonomy" id="1629725"/>
    <lineage>
        <taxon>Eukaryota</taxon>
        <taxon>Metazoa</taxon>
        <taxon>Ecdysozoa</taxon>
        <taxon>Arthropoda</taxon>
        <taxon>Hexapoda</taxon>
        <taxon>Insecta</taxon>
        <taxon>Pterygota</taxon>
        <taxon>Neoptera</taxon>
        <taxon>Endopterygota</taxon>
        <taxon>Coleoptera</taxon>
        <taxon>Polyphaga</taxon>
        <taxon>Scarabaeiformia</taxon>
        <taxon>Scarabaeidae</taxon>
        <taxon>Dynastinae</taxon>
        <taxon>Oryctes</taxon>
    </lineage>
</organism>
<feature type="domain" description="F-box" evidence="1">
    <location>
        <begin position="1"/>
        <end position="39"/>
    </location>
</feature>
<dbReference type="AlphaFoldDB" id="A0A0T6BCU3"/>
<proteinExistence type="predicted"/>
<dbReference type="InterPro" id="IPR001810">
    <property type="entry name" value="F-box_dom"/>
</dbReference>
<keyword evidence="3" id="KW-1185">Reference proteome</keyword>
<comment type="caution">
    <text evidence="2">The sequence shown here is derived from an EMBL/GenBank/DDBJ whole genome shotgun (WGS) entry which is preliminary data.</text>
</comment>
<sequence length="211" mass="24638">DYSLLHIFKFASSTDLYHLSLTCKRFEGLVKEKKLWQYIDTRQDPNTKAKVNYCIDRINERTKELLICSDKRDLQILPDDLFTSRAYTNLTVLALENQLIRGDLAKLSEYPKGLVELSLRKSFVHSHSTFFKLSYLHMDNLKVLILDECGWVETYMLVPMSKYPKLEVLSLYKCKKLSDNDIAYLSLAGCFGFKQLRVLDIRFTVLSKETQ</sequence>
<dbReference type="InterPro" id="IPR036047">
    <property type="entry name" value="F-box-like_dom_sf"/>
</dbReference>
<accession>A0A0T6BCU3</accession>
<dbReference type="Proteomes" id="UP000051574">
    <property type="component" value="Unassembled WGS sequence"/>
</dbReference>
<dbReference type="Gene3D" id="3.80.10.10">
    <property type="entry name" value="Ribonuclease Inhibitor"/>
    <property type="match status" value="1"/>
</dbReference>
<dbReference type="SUPFAM" id="SSF81383">
    <property type="entry name" value="F-box domain"/>
    <property type="match status" value="1"/>
</dbReference>
<dbReference type="EMBL" id="LJIG01002015">
    <property type="protein sequence ID" value="KRT84925.1"/>
    <property type="molecule type" value="Genomic_DNA"/>
</dbReference>
<feature type="non-terminal residue" evidence="2">
    <location>
        <position position="1"/>
    </location>
</feature>
<gene>
    <name evidence="2" type="ORF">AMK59_2925</name>
</gene>
<dbReference type="InterPro" id="IPR032675">
    <property type="entry name" value="LRR_dom_sf"/>
</dbReference>
<evidence type="ECO:0000259" key="1">
    <source>
        <dbReference type="PROSITE" id="PS50181"/>
    </source>
</evidence>
<protein>
    <submittedName>
        <fullName evidence="2">F-box domain-containing protein</fullName>
    </submittedName>
</protein>
<dbReference type="SUPFAM" id="SSF52047">
    <property type="entry name" value="RNI-like"/>
    <property type="match status" value="1"/>
</dbReference>
<evidence type="ECO:0000313" key="3">
    <source>
        <dbReference type="Proteomes" id="UP000051574"/>
    </source>
</evidence>